<evidence type="ECO:0000313" key="3">
    <source>
        <dbReference type="Proteomes" id="UP001381693"/>
    </source>
</evidence>
<evidence type="ECO:0000256" key="1">
    <source>
        <dbReference type="SAM" id="MobiDB-lite"/>
    </source>
</evidence>
<dbReference type="AlphaFoldDB" id="A0AAN8X6P3"/>
<evidence type="ECO:0000313" key="2">
    <source>
        <dbReference type="EMBL" id="KAK7077567.1"/>
    </source>
</evidence>
<dbReference type="EMBL" id="JAXCGZ010008550">
    <property type="protein sequence ID" value="KAK7077567.1"/>
    <property type="molecule type" value="Genomic_DNA"/>
</dbReference>
<name>A0AAN8X6P3_HALRR</name>
<organism evidence="2 3">
    <name type="scientific">Halocaridina rubra</name>
    <name type="common">Hawaiian red shrimp</name>
    <dbReference type="NCBI Taxonomy" id="373956"/>
    <lineage>
        <taxon>Eukaryota</taxon>
        <taxon>Metazoa</taxon>
        <taxon>Ecdysozoa</taxon>
        <taxon>Arthropoda</taxon>
        <taxon>Crustacea</taxon>
        <taxon>Multicrustacea</taxon>
        <taxon>Malacostraca</taxon>
        <taxon>Eumalacostraca</taxon>
        <taxon>Eucarida</taxon>
        <taxon>Decapoda</taxon>
        <taxon>Pleocyemata</taxon>
        <taxon>Caridea</taxon>
        <taxon>Atyoidea</taxon>
        <taxon>Atyidae</taxon>
        <taxon>Halocaridina</taxon>
    </lineage>
</organism>
<proteinExistence type="predicted"/>
<sequence>EPAQEKCPITPPPETGSKAASTSHTPLTLSCVEHTRYNHFYIQQRVSTLAQVITRRAKTPTSLEFGHLLDACFQ</sequence>
<keyword evidence="3" id="KW-1185">Reference proteome</keyword>
<reference evidence="2 3" key="1">
    <citation type="submission" date="2023-11" db="EMBL/GenBank/DDBJ databases">
        <title>Halocaridina rubra genome assembly.</title>
        <authorList>
            <person name="Smith C."/>
        </authorList>
    </citation>
    <scope>NUCLEOTIDE SEQUENCE [LARGE SCALE GENOMIC DNA]</scope>
    <source>
        <strain evidence="2">EP-1</strain>
        <tissue evidence="2">Whole</tissue>
    </source>
</reference>
<accession>A0AAN8X6P3</accession>
<gene>
    <name evidence="2" type="ORF">SK128_018885</name>
</gene>
<dbReference type="Proteomes" id="UP001381693">
    <property type="component" value="Unassembled WGS sequence"/>
</dbReference>
<comment type="caution">
    <text evidence="2">The sequence shown here is derived from an EMBL/GenBank/DDBJ whole genome shotgun (WGS) entry which is preliminary data.</text>
</comment>
<protein>
    <submittedName>
        <fullName evidence="2">Uncharacterized protein</fullName>
    </submittedName>
</protein>
<feature type="region of interest" description="Disordered" evidence="1">
    <location>
        <begin position="1"/>
        <end position="25"/>
    </location>
</feature>
<feature type="non-terminal residue" evidence="2">
    <location>
        <position position="1"/>
    </location>
</feature>